<dbReference type="AlphaFoldDB" id="A0A2T7BG86"/>
<proteinExistence type="predicted"/>
<feature type="signal peptide" evidence="1">
    <location>
        <begin position="1"/>
        <end position="21"/>
    </location>
</feature>
<sequence length="204" mass="22140">MKKLFLAMTVLALTSLSAVKAQTGFFKWGIKGGANLGKLDGTGYDDAFKLGYHLGGFAQINLVKGFGVQGELVFSQSTTRTVDNFSEIYNGENIQSDANGQKIKLNYLSIPIMVNIPLGTPRVKLQLGPQYSILMSNKNVIKASQDAFKSGDFGVVGGLWFQLPIVNISARYCVGLSDMNNFSEATDQSKWRNQSIQLGVGVTL</sequence>
<organism evidence="3 4">
    <name type="scientific">Chitinophaga parva</name>
    <dbReference type="NCBI Taxonomy" id="2169414"/>
    <lineage>
        <taxon>Bacteria</taxon>
        <taxon>Pseudomonadati</taxon>
        <taxon>Bacteroidota</taxon>
        <taxon>Chitinophagia</taxon>
        <taxon>Chitinophagales</taxon>
        <taxon>Chitinophagaceae</taxon>
        <taxon>Chitinophaga</taxon>
    </lineage>
</organism>
<evidence type="ECO:0000313" key="4">
    <source>
        <dbReference type="Proteomes" id="UP000244450"/>
    </source>
</evidence>
<evidence type="ECO:0000256" key="1">
    <source>
        <dbReference type="SAM" id="SignalP"/>
    </source>
</evidence>
<feature type="domain" description="Outer membrane protein beta-barrel" evidence="2">
    <location>
        <begin position="21"/>
        <end position="179"/>
    </location>
</feature>
<comment type="caution">
    <text evidence="3">The sequence shown here is derived from an EMBL/GenBank/DDBJ whole genome shotgun (WGS) entry which is preliminary data.</text>
</comment>
<dbReference type="EMBL" id="QCYK01000002">
    <property type="protein sequence ID" value="PUZ25284.1"/>
    <property type="molecule type" value="Genomic_DNA"/>
</dbReference>
<evidence type="ECO:0000259" key="2">
    <source>
        <dbReference type="Pfam" id="PF13568"/>
    </source>
</evidence>
<accession>A0A2T7BG86</accession>
<dbReference type="RefSeq" id="WP_108687122.1">
    <property type="nucleotide sequence ID" value="NZ_QCYK01000002.1"/>
</dbReference>
<dbReference type="Pfam" id="PF13568">
    <property type="entry name" value="OMP_b-brl_2"/>
    <property type="match status" value="1"/>
</dbReference>
<dbReference type="Proteomes" id="UP000244450">
    <property type="component" value="Unassembled WGS sequence"/>
</dbReference>
<dbReference type="OrthoDB" id="947434at2"/>
<reference evidence="3 4" key="1">
    <citation type="submission" date="2018-04" db="EMBL/GenBank/DDBJ databases">
        <title>Chitinophaga fuyangensis sp. nov., isolated from soil in a chemical factory.</title>
        <authorList>
            <person name="Chen K."/>
        </authorList>
    </citation>
    <scope>NUCLEOTIDE SEQUENCE [LARGE SCALE GENOMIC DNA]</scope>
    <source>
        <strain evidence="3 4">LY-1</strain>
    </source>
</reference>
<dbReference type="InterPro" id="IPR025665">
    <property type="entry name" value="Beta-barrel_OMP_2"/>
</dbReference>
<protein>
    <recommendedName>
        <fullName evidence="2">Outer membrane protein beta-barrel domain-containing protein</fullName>
    </recommendedName>
</protein>
<keyword evidence="1" id="KW-0732">Signal</keyword>
<evidence type="ECO:0000313" key="3">
    <source>
        <dbReference type="EMBL" id="PUZ25284.1"/>
    </source>
</evidence>
<keyword evidence="4" id="KW-1185">Reference proteome</keyword>
<gene>
    <name evidence="3" type="ORF">DCC81_13330</name>
</gene>
<name>A0A2T7BG86_9BACT</name>
<feature type="chain" id="PRO_5015470316" description="Outer membrane protein beta-barrel domain-containing protein" evidence="1">
    <location>
        <begin position="22"/>
        <end position="204"/>
    </location>
</feature>